<name>A0A8J4UKL9_CLAMG</name>
<protein>
    <submittedName>
        <fullName evidence="1">Uncharacterized protein</fullName>
    </submittedName>
</protein>
<dbReference type="AlphaFoldDB" id="A0A8J4UKL9"/>
<dbReference type="Proteomes" id="UP000727407">
    <property type="component" value="Unassembled WGS sequence"/>
</dbReference>
<organism evidence="1 2">
    <name type="scientific">Clarias magur</name>
    <name type="common">Asian catfish</name>
    <name type="synonym">Macropteronotus magur</name>
    <dbReference type="NCBI Taxonomy" id="1594786"/>
    <lineage>
        <taxon>Eukaryota</taxon>
        <taxon>Metazoa</taxon>
        <taxon>Chordata</taxon>
        <taxon>Craniata</taxon>
        <taxon>Vertebrata</taxon>
        <taxon>Euteleostomi</taxon>
        <taxon>Actinopterygii</taxon>
        <taxon>Neopterygii</taxon>
        <taxon>Teleostei</taxon>
        <taxon>Ostariophysi</taxon>
        <taxon>Siluriformes</taxon>
        <taxon>Clariidae</taxon>
        <taxon>Clarias</taxon>
    </lineage>
</organism>
<dbReference type="EMBL" id="QNUK01000074">
    <property type="protein sequence ID" value="KAF5903369.1"/>
    <property type="molecule type" value="Genomic_DNA"/>
</dbReference>
<comment type="caution">
    <text evidence="1">The sequence shown here is derived from an EMBL/GenBank/DDBJ whole genome shotgun (WGS) entry which is preliminary data.</text>
</comment>
<accession>A0A8J4UKL9</accession>
<gene>
    <name evidence="1" type="ORF">DAT39_006909</name>
</gene>
<evidence type="ECO:0000313" key="2">
    <source>
        <dbReference type="Proteomes" id="UP000727407"/>
    </source>
</evidence>
<proteinExistence type="predicted"/>
<keyword evidence="2" id="KW-1185">Reference proteome</keyword>
<reference evidence="1" key="1">
    <citation type="submission" date="2020-07" db="EMBL/GenBank/DDBJ databases">
        <title>Clarias magur genome sequencing, assembly and annotation.</title>
        <authorList>
            <person name="Kushwaha B."/>
            <person name="Kumar R."/>
            <person name="Das P."/>
            <person name="Joshi C.G."/>
            <person name="Kumar D."/>
            <person name="Nagpure N.S."/>
            <person name="Pandey M."/>
            <person name="Agarwal S."/>
            <person name="Srivastava S."/>
            <person name="Singh M."/>
            <person name="Sahoo L."/>
            <person name="Jayasankar P."/>
            <person name="Meher P.K."/>
            <person name="Koringa P.G."/>
            <person name="Iquebal M.A."/>
            <person name="Das S.P."/>
            <person name="Bit A."/>
            <person name="Patnaik S."/>
            <person name="Patel N."/>
            <person name="Shah T.M."/>
            <person name="Hinsu A."/>
            <person name="Jena J.K."/>
        </authorList>
    </citation>
    <scope>NUCLEOTIDE SEQUENCE</scope>
    <source>
        <strain evidence="1">CIFAMagur01</strain>
        <tissue evidence="1">Testis</tissue>
    </source>
</reference>
<evidence type="ECO:0000313" key="1">
    <source>
        <dbReference type="EMBL" id="KAF5903369.1"/>
    </source>
</evidence>
<sequence length="57" mass="6252">MQCFEDQLLHFDPGLKELSRVEAGTGTFSLFALGLGTDIIKIGFQLHTDRKSGLSLV</sequence>
<feature type="non-terminal residue" evidence="1">
    <location>
        <position position="57"/>
    </location>
</feature>